<evidence type="ECO:0000256" key="4">
    <source>
        <dbReference type="ARBA" id="ARBA00022989"/>
    </source>
</evidence>
<keyword evidence="3" id="KW-0812">Transmembrane</keyword>
<organism evidence="7 8">
    <name type="scientific">Sugiyamaella lignohabitans</name>
    <dbReference type="NCBI Taxonomy" id="796027"/>
    <lineage>
        <taxon>Eukaryota</taxon>
        <taxon>Fungi</taxon>
        <taxon>Dikarya</taxon>
        <taxon>Ascomycota</taxon>
        <taxon>Saccharomycotina</taxon>
        <taxon>Dipodascomycetes</taxon>
        <taxon>Dipodascales</taxon>
        <taxon>Trichomonascaceae</taxon>
        <taxon>Sugiyamaella</taxon>
    </lineage>
</organism>
<dbReference type="RefSeq" id="XP_018738285.1">
    <property type="nucleotide sequence ID" value="XM_018880469.1"/>
</dbReference>
<keyword evidence="8" id="KW-1185">Reference proteome</keyword>
<dbReference type="InterPro" id="IPR006968">
    <property type="entry name" value="RUS_fam"/>
</dbReference>
<dbReference type="EMBL" id="CP014503">
    <property type="protein sequence ID" value="ANB15808.1"/>
    <property type="molecule type" value="Genomic_DNA"/>
</dbReference>
<dbReference type="KEGG" id="slb:AWJ20_3452"/>
<gene>
    <name evidence="7" type="ORF">AWJ20_3452</name>
</gene>
<protein>
    <recommendedName>
        <fullName evidence="6">Protein root UVB sensitive/RUS domain-containing protein</fullName>
    </recommendedName>
</protein>
<dbReference type="InterPro" id="IPR054549">
    <property type="entry name" value="UVB_sens_RUS_dom"/>
</dbReference>
<comment type="similarity">
    <text evidence="2">Belongs to the RUS1 family.</text>
</comment>
<reference evidence="7 8" key="1">
    <citation type="submission" date="2016-02" db="EMBL/GenBank/DDBJ databases">
        <title>Complete genome sequence and transcriptome regulation of the pentose utilising yeast Sugiyamaella lignohabitans.</title>
        <authorList>
            <person name="Bellasio M."/>
            <person name="Peymann A."/>
            <person name="Valli M."/>
            <person name="Sipitzky M."/>
            <person name="Graf A."/>
            <person name="Sauer M."/>
            <person name="Marx H."/>
            <person name="Mattanovich D."/>
        </authorList>
    </citation>
    <scope>NUCLEOTIDE SEQUENCE [LARGE SCALE GENOMIC DNA]</scope>
    <source>
        <strain evidence="7 8">CBS 10342</strain>
    </source>
</reference>
<dbReference type="Pfam" id="PF04884">
    <property type="entry name" value="UVB_sens_prot"/>
    <property type="match status" value="1"/>
</dbReference>
<dbReference type="PANTHER" id="PTHR12770">
    <property type="entry name" value="RUS1 FAMILY PROTEIN C16ORF58"/>
    <property type="match status" value="1"/>
</dbReference>
<evidence type="ECO:0000313" key="8">
    <source>
        <dbReference type="Proteomes" id="UP000189580"/>
    </source>
</evidence>
<evidence type="ECO:0000256" key="3">
    <source>
        <dbReference type="ARBA" id="ARBA00022692"/>
    </source>
</evidence>
<evidence type="ECO:0000256" key="5">
    <source>
        <dbReference type="ARBA" id="ARBA00023136"/>
    </source>
</evidence>
<evidence type="ECO:0000259" key="6">
    <source>
        <dbReference type="Pfam" id="PF04884"/>
    </source>
</evidence>
<dbReference type="PANTHER" id="PTHR12770:SF31">
    <property type="entry name" value="RUS FAMILY MEMBER 1"/>
    <property type="match status" value="1"/>
</dbReference>
<sequence length="514" mass="56060">MDDSFHDVEKSAAHYSSRNSPGILIRELDENGFLNTVYEGTFPGDLTLRSAKETSQIRFGGSGMDLLQQLINVFLPTGYPHSVSPDYIDYQIFDSIQAFSSSIASLFANRAVLKAVGVGDESSSSTSALFMKITQETVGRLGTIIFAWKLGSTLEPECKKYRYVADLVNDSATVFDCLSPLFPGNRNIKLFMLCMSGLLRSICGVMAGGSRAALTQHFTDPKIGSIADVNAKDQSQETVITLLGMLAGSVLVKLVQGEGIEMWITVTLLLSLHLFTNYRAVSSVVIRTLNRQRANIVFSDIVNSLPELDQTVNGNAQVSGPDDTEFESINKAVSHLLVTPRKASAQERILEPDGLLRWYSSSRTSQRREDEVIGKAAFGGFQSVVSVIPNSLSLDQVLAASHSSESGYVLYYAFSHGSRLPSVFICLLSNRNKDSDIRAWCHALVLCRGLVLGAQASTPLQPIYDSYDTVSHIFDKLNILPALGLAGWDLARYCVQSKPVPTIVLGDSLSIEKS</sequence>
<evidence type="ECO:0000256" key="2">
    <source>
        <dbReference type="ARBA" id="ARBA00007558"/>
    </source>
</evidence>
<dbReference type="Proteomes" id="UP000189580">
    <property type="component" value="Chromosome b"/>
</dbReference>
<accession>A0A167FX06</accession>
<dbReference type="AlphaFoldDB" id="A0A167FX06"/>
<dbReference type="GO" id="GO:0016020">
    <property type="term" value="C:membrane"/>
    <property type="evidence" value="ECO:0007669"/>
    <property type="project" value="UniProtKB-SubCell"/>
</dbReference>
<keyword evidence="4" id="KW-1133">Transmembrane helix</keyword>
<evidence type="ECO:0000256" key="1">
    <source>
        <dbReference type="ARBA" id="ARBA00004370"/>
    </source>
</evidence>
<comment type="subcellular location">
    <subcellularLocation>
        <location evidence="1">Membrane</location>
    </subcellularLocation>
</comment>
<feature type="domain" description="Protein root UVB sensitive/RUS" evidence="6">
    <location>
        <begin position="66"/>
        <end position="302"/>
    </location>
</feature>
<keyword evidence="5" id="KW-0472">Membrane</keyword>
<dbReference type="GeneID" id="30035476"/>
<evidence type="ECO:0000313" key="7">
    <source>
        <dbReference type="EMBL" id="ANB15808.1"/>
    </source>
</evidence>
<dbReference type="OrthoDB" id="364779at2759"/>
<proteinExistence type="inferred from homology"/>
<name>A0A167FX06_9ASCO</name>